<dbReference type="Pfam" id="PF02628">
    <property type="entry name" value="COX15-CtaA"/>
    <property type="match status" value="1"/>
</dbReference>
<keyword evidence="9 12" id="KW-0472">Membrane</keyword>
<evidence type="ECO:0000313" key="13">
    <source>
        <dbReference type="EMBL" id="AHG91708.1"/>
    </source>
</evidence>
<dbReference type="STRING" id="861299.J421_4171"/>
<keyword evidence="8" id="KW-0350">Heme biosynthesis</keyword>
<feature type="transmembrane region" description="Helical" evidence="12">
    <location>
        <begin position="72"/>
        <end position="91"/>
    </location>
</feature>
<keyword evidence="5 12" id="KW-1133">Transmembrane helix</keyword>
<dbReference type="AlphaFoldDB" id="W0RQC4"/>
<evidence type="ECO:0000256" key="8">
    <source>
        <dbReference type="ARBA" id="ARBA00023133"/>
    </source>
</evidence>
<evidence type="ECO:0000256" key="12">
    <source>
        <dbReference type="SAM" id="Phobius"/>
    </source>
</evidence>
<feature type="transmembrane region" description="Helical" evidence="12">
    <location>
        <begin position="12"/>
        <end position="33"/>
    </location>
</feature>
<dbReference type="PANTHER" id="PTHR35457:SF1">
    <property type="entry name" value="HEME A SYNTHASE"/>
    <property type="match status" value="1"/>
</dbReference>
<dbReference type="InterPro" id="IPR003780">
    <property type="entry name" value="COX15/CtaA_fam"/>
</dbReference>
<dbReference type="GO" id="GO:0046872">
    <property type="term" value="F:metal ion binding"/>
    <property type="evidence" value="ECO:0007669"/>
    <property type="project" value="UniProtKB-KW"/>
</dbReference>
<evidence type="ECO:0000256" key="10">
    <source>
        <dbReference type="ARBA" id="ARBA00023157"/>
    </source>
</evidence>
<evidence type="ECO:0000256" key="3">
    <source>
        <dbReference type="ARBA" id="ARBA00022692"/>
    </source>
</evidence>
<keyword evidence="2" id="KW-1003">Cell membrane</keyword>
<evidence type="ECO:0000256" key="5">
    <source>
        <dbReference type="ARBA" id="ARBA00022989"/>
    </source>
</evidence>
<evidence type="ECO:0000313" key="14">
    <source>
        <dbReference type="Proteomes" id="UP000019151"/>
    </source>
</evidence>
<evidence type="ECO:0000256" key="1">
    <source>
        <dbReference type="ARBA" id="ARBA00004141"/>
    </source>
</evidence>
<keyword evidence="14" id="KW-1185">Reference proteome</keyword>
<dbReference type="GO" id="GO:0016491">
    <property type="term" value="F:oxidoreductase activity"/>
    <property type="evidence" value="ECO:0007669"/>
    <property type="project" value="UniProtKB-KW"/>
</dbReference>
<keyword evidence="7" id="KW-0408">Iron</keyword>
<evidence type="ECO:0000256" key="2">
    <source>
        <dbReference type="ARBA" id="ARBA00022475"/>
    </source>
</evidence>
<keyword evidence="10" id="KW-1015">Disulfide bond</keyword>
<dbReference type="InParanoid" id="W0RQC4"/>
<keyword evidence="6" id="KW-0560">Oxidoreductase</keyword>
<evidence type="ECO:0000256" key="9">
    <source>
        <dbReference type="ARBA" id="ARBA00023136"/>
    </source>
</evidence>
<reference evidence="13 14" key="1">
    <citation type="journal article" date="2014" name="Genome Announc.">
        <title>Genome Sequence and Methylome of Soil Bacterium Gemmatirosa kalamazoonensis KBS708T, a Member of the Rarely Cultivated Gemmatimonadetes Phylum.</title>
        <authorList>
            <person name="Debruyn J.M."/>
            <person name="Radosevich M."/>
            <person name="Wommack K.E."/>
            <person name="Polson S.W."/>
            <person name="Hauser L.J."/>
            <person name="Fawaz M.N."/>
            <person name="Korlach J."/>
            <person name="Tsai Y.C."/>
        </authorList>
    </citation>
    <scope>NUCLEOTIDE SEQUENCE [LARGE SCALE GENOMIC DNA]</scope>
    <source>
        <strain evidence="13 14">KBS708</strain>
    </source>
</reference>
<dbReference type="EMBL" id="CP007128">
    <property type="protein sequence ID" value="AHG91708.1"/>
    <property type="molecule type" value="Genomic_DNA"/>
</dbReference>
<dbReference type="OrthoDB" id="9816428at2"/>
<evidence type="ECO:0000256" key="6">
    <source>
        <dbReference type="ARBA" id="ARBA00023002"/>
    </source>
</evidence>
<dbReference type="RefSeq" id="WP_104022897.1">
    <property type="nucleotide sequence ID" value="NZ_CP007128.1"/>
</dbReference>
<feature type="transmembrane region" description="Helical" evidence="12">
    <location>
        <begin position="255"/>
        <end position="278"/>
    </location>
</feature>
<evidence type="ECO:0000256" key="4">
    <source>
        <dbReference type="ARBA" id="ARBA00022723"/>
    </source>
</evidence>
<evidence type="ECO:0000256" key="11">
    <source>
        <dbReference type="ARBA" id="ARBA00023444"/>
    </source>
</evidence>
<dbReference type="FunCoup" id="W0RQC4">
    <property type="interactions" value="190"/>
</dbReference>
<keyword evidence="3 12" id="KW-0812">Transmembrane</keyword>
<feature type="transmembrane region" description="Helical" evidence="12">
    <location>
        <begin position="226"/>
        <end position="243"/>
    </location>
</feature>
<protein>
    <submittedName>
        <fullName evidence="13">Cytochrome oxidase assembly</fullName>
    </submittedName>
</protein>
<gene>
    <name evidence="13" type="ORF">J421_4171</name>
</gene>
<dbReference type="InterPro" id="IPR050450">
    <property type="entry name" value="COX15/CtaA_HemeA_synthase"/>
</dbReference>
<dbReference type="Proteomes" id="UP000019151">
    <property type="component" value="Chromosome"/>
</dbReference>
<comment type="pathway">
    <text evidence="11">Porphyrin-containing compound metabolism.</text>
</comment>
<comment type="subcellular location">
    <subcellularLocation>
        <location evidence="1">Membrane</location>
        <topology evidence="1">Multi-pass membrane protein</topology>
    </subcellularLocation>
</comment>
<organism evidence="13 14">
    <name type="scientific">Gemmatirosa kalamazoonensis</name>
    <dbReference type="NCBI Taxonomy" id="861299"/>
    <lineage>
        <taxon>Bacteria</taxon>
        <taxon>Pseudomonadati</taxon>
        <taxon>Gemmatimonadota</taxon>
        <taxon>Gemmatimonadia</taxon>
        <taxon>Gemmatimonadales</taxon>
        <taxon>Gemmatimonadaceae</taxon>
        <taxon>Gemmatirosa</taxon>
    </lineage>
</organism>
<dbReference type="eggNOG" id="COG1612">
    <property type="taxonomic scope" value="Bacteria"/>
</dbReference>
<keyword evidence="4" id="KW-0479">Metal-binding</keyword>
<proteinExistence type="predicted"/>
<dbReference type="GO" id="GO:0006784">
    <property type="term" value="P:heme A biosynthetic process"/>
    <property type="evidence" value="ECO:0007669"/>
    <property type="project" value="InterPro"/>
</dbReference>
<dbReference type="PANTHER" id="PTHR35457">
    <property type="entry name" value="HEME A SYNTHASE"/>
    <property type="match status" value="1"/>
</dbReference>
<dbReference type="GO" id="GO:0016020">
    <property type="term" value="C:membrane"/>
    <property type="evidence" value="ECO:0007669"/>
    <property type="project" value="UniProtKB-SubCell"/>
</dbReference>
<sequence length="339" mass="34837">MTYPPAAVRRTAFVALGVSLVHIVFGGIVRISGSGLGCGEHWPRCADPVTGRLYWFPPFDQPTLIVEWTHRLLAAILISAVVALVLVAVASRREAGVRGRGGVLRAAGLALGLVLFAAVFGAVTVFYGNPAWATAVHKGIAASLLATLAAAVVRAGGLGGARAVVQNGSARAARGTLVAAAMAFIAVILGALTAKVPSAAIACTGFPLCGAGSIPGLSHLQLTHRVVAYLLAFHVLGLNVGFTRRREAGAVLAPVRVALAVVVLQIALGAAMVLMHFPTVLRSAHQANGILLWLTTFVAAYVARVASGASTPAFALPHRTPADVTTPTDQLPVLAMESR</sequence>
<dbReference type="KEGG" id="gba:J421_4171"/>
<feature type="transmembrane region" description="Helical" evidence="12">
    <location>
        <begin position="139"/>
        <end position="160"/>
    </location>
</feature>
<feature type="transmembrane region" description="Helical" evidence="12">
    <location>
        <begin position="172"/>
        <end position="192"/>
    </location>
</feature>
<feature type="transmembrane region" description="Helical" evidence="12">
    <location>
        <begin position="290"/>
        <end position="309"/>
    </location>
</feature>
<evidence type="ECO:0000256" key="7">
    <source>
        <dbReference type="ARBA" id="ARBA00023004"/>
    </source>
</evidence>
<accession>W0RQC4</accession>
<feature type="transmembrane region" description="Helical" evidence="12">
    <location>
        <begin position="103"/>
        <end position="127"/>
    </location>
</feature>
<name>W0RQC4_9BACT</name>
<dbReference type="HOGENOM" id="CLU_041525_3_0_0"/>